<dbReference type="PANTHER" id="PTHR43280:SF28">
    <property type="entry name" value="HTH-TYPE TRANSCRIPTIONAL ACTIVATOR RHAS"/>
    <property type="match status" value="1"/>
</dbReference>
<reference evidence="6" key="1">
    <citation type="journal article" date="2019" name="Int. J. Syst. Evol. Microbiol.">
        <title>The Global Catalogue of Microorganisms (GCM) 10K type strain sequencing project: providing services to taxonomists for standard genome sequencing and annotation.</title>
        <authorList>
            <consortium name="The Broad Institute Genomics Platform"/>
            <consortium name="The Broad Institute Genome Sequencing Center for Infectious Disease"/>
            <person name="Wu L."/>
            <person name="Ma J."/>
        </authorList>
    </citation>
    <scope>NUCLEOTIDE SEQUENCE [LARGE SCALE GENOMIC DNA]</scope>
    <source>
        <strain evidence="6">CCUG 71848</strain>
    </source>
</reference>
<evidence type="ECO:0000313" key="5">
    <source>
        <dbReference type="EMBL" id="MFD1124067.1"/>
    </source>
</evidence>
<dbReference type="Gene3D" id="1.10.10.60">
    <property type="entry name" value="Homeodomain-like"/>
    <property type="match status" value="2"/>
</dbReference>
<accession>A0ABW3PL10</accession>
<dbReference type="InterPro" id="IPR003313">
    <property type="entry name" value="AraC-bd"/>
</dbReference>
<dbReference type="InterPro" id="IPR018060">
    <property type="entry name" value="HTH_AraC"/>
</dbReference>
<organism evidence="5 6">
    <name type="scientific">Lentilactobacillus raoultii</name>
    <dbReference type="NCBI Taxonomy" id="1987503"/>
    <lineage>
        <taxon>Bacteria</taxon>
        <taxon>Bacillati</taxon>
        <taxon>Bacillota</taxon>
        <taxon>Bacilli</taxon>
        <taxon>Lactobacillales</taxon>
        <taxon>Lactobacillaceae</taxon>
        <taxon>Lentilactobacillus</taxon>
    </lineage>
</organism>
<dbReference type="CDD" id="cd02208">
    <property type="entry name" value="cupin_RmlC-like"/>
    <property type="match status" value="1"/>
</dbReference>
<name>A0ABW3PL10_9LACO</name>
<dbReference type="RefSeq" id="WP_121977677.1">
    <property type="nucleotide sequence ID" value="NZ_JBHTLH010000005.1"/>
</dbReference>
<dbReference type="SUPFAM" id="SSF46689">
    <property type="entry name" value="Homeodomain-like"/>
    <property type="match status" value="2"/>
</dbReference>
<evidence type="ECO:0000256" key="3">
    <source>
        <dbReference type="ARBA" id="ARBA00023163"/>
    </source>
</evidence>
<proteinExistence type="predicted"/>
<keyword evidence="2" id="KW-0238">DNA-binding</keyword>
<dbReference type="InterPro" id="IPR014710">
    <property type="entry name" value="RmlC-like_jellyroll"/>
</dbReference>
<dbReference type="PANTHER" id="PTHR43280">
    <property type="entry name" value="ARAC-FAMILY TRANSCRIPTIONAL REGULATOR"/>
    <property type="match status" value="1"/>
</dbReference>
<evidence type="ECO:0000256" key="2">
    <source>
        <dbReference type="ARBA" id="ARBA00023125"/>
    </source>
</evidence>
<gene>
    <name evidence="5" type="ORF">ACFQ22_01645</name>
</gene>
<keyword evidence="3" id="KW-0804">Transcription</keyword>
<comment type="caution">
    <text evidence="5">The sequence shown here is derived from an EMBL/GenBank/DDBJ whole genome shotgun (WGS) entry which is preliminary data.</text>
</comment>
<evidence type="ECO:0000259" key="4">
    <source>
        <dbReference type="PROSITE" id="PS01124"/>
    </source>
</evidence>
<evidence type="ECO:0000256" key="1">
    <source>
        <dbReference type="ARBA" id="ARBA00023015"/>
    </source>
</evidence>
<dbReference type="SUPFAM" id="SSF51215">
    <property type="entry name" value="Regulatory protein AraC"/>
    <property type="match status" value="1"/>
</dbReference>
<evidence type="ECO:0000313" key="6">
    <source>
        <dbReference type="Proteomes" id="UP001597156"/>
    </source>
</evidence>
<dbReference type="EMBL" id="JBHTLH010000005">
    <property type="protein sequence ID" value="MFD1124067.1"/>
    <property type="molecule type" value="Genomic_DNA"/>
</dbReference>
<dbReference type="InterPro" id="IPR009057">
    <property type="entry name" value="Homeodomain-like_sf"/>
</dbReference>
<dbReference type="InterPro" id="IPR037923">
    <property type="entry name" value="HTH-like"/>
</dbReference>
<dbReference type="Gene3D" id="2.60.120.10">
    <property type="entry name" value="Jelly Rolls"/>
    <property type="match status" value="1"/>
</dbReference>
<dbReference type="SMART" id="SM00342">
    <property type="entry name" value="HTH_ARAC"/>
    <property type="match status" value="1"/>
</dbReference>
<keyword evidence="6" id="KW-1185">Reference proteome</keyword>
<protein>
    <submittedName>
        <fullName evidence="5">Helix-turn-helix domain-containing protein</fullName>
    </submittedName>
</protein>
<sequence>MKQLTFDSNEAVWFMVGGNFSADPGWKHKVRYHHGDYELIICIRGPINLIIGSQTMVLNANDVLIVPPYTTMKGTVPSSQAVEFCWLHFLIPDKPTLKTKDSPNNGKEKHHGDIISLNMSYHLTDLSDLLILTHQLLTVDRSQPFAQNQQNLFMTLILTQLANSVSQTAKEDKNSALVSQLKEWIRTNIFRSPTLKEIADETELNQQYVSRLFKKYVGMSPKHYMIYLKIQTAQALLIRTNLSVKEISTSAYFSDEKLFMKQFKKMTGVTPSAFRSKYQKVYHNNPVIDPVLPIPEKITQKLDYDRDPGTPLNHQE</sequence>
<dbReference type="Pfam" id="PF12833">
    <property type="entry name" value="HTH_18"/>
    <property type="match status" value="1"/>
</dbReference>
<dbReference type="Pfam" id="PF02311">
    <property type="entry name" value="AraC_binding"/>
    <property type="match status" value="1"/>
</dbReference>
<dbReference type="PROSITE" id="PS01124">
    <property type="entry name" value="HTH_ARAC_FAMILY_2"/>
    <property type="match status" value="1"/>
</dbReference>
<keyword evidence="1" id="KW-0805">Transcription regulation</keyword>
<feature type="domain" description="HTH araC/xylS-type" evidence="4">
    <location>
        <begin position="179"/>
        <end position="277"/>
    </location>
</feature>
<dbReference type="Proteomes" id="UP001597156">
    <property type="component" value="Unassembled WGS sequence"/>
</dbReference>